<feature type="coiled-coil region" evidence="1">
    <location>
        <begin position="33"/>
        <end position="60"/>
    </location>
</feature>
<keyword evidence="2" id="KW-0472">Membrane</keyword>
<keyword evidence="2" id="KW-0812">Transmembrane</keyword>
<dbReference type="EMBL" id="JAUOEM010000008">
    <property type="protein sequence ID" value="MDO5989462.1"/>
    <property type="molecule type" value="Genomic_DNA"/>
</dbReference>
<evidence type="ECO:0000256" key="2">
    <source>
        <dbReference type="SAM" id="Phobius"/>
    </source>
</evidence>
<evidence type="ECO:0000256" key="1">
    <source>
        <dbReference type="SAM" id="Coils"/>
    </source>
</evidence>
<accession>A0ABT8X687</accession>
<gene>
    <name evidence="3" type="ORF">Q4Q39_18815</name>
</gene>
<reference evidence="3" key="1">
    <citation type="submission" date="2023-07" db="EMBL/GenBank/DDBJ databases">
        <title>Two novel species in the genus Flavivirga.</title>
        <authorList>
            <person name="Kwon K."/>
        </authorList>
    </citation>
    <scope>NUCLEOTIDE SEQUENCE</scope>
    <source>
        <strain evidence="3">KACC 14157</strain>
    </source>
</reference>
<organism evidence="3 4">
    <name type="scientific">Flavivirga amylovorans</name>
    <dbReference type="NCBI Taxonomy" id="870486"/>
    <lineage>
        <taxon>Bacteria</taxon>
        <taxon>Pseudomonadati</taxon>
        <taxon>Bacteroidota</taxon>
        <taxon>Flavobacteriia</taxon>
        <taxon>Flavobacteriales</taxon>
        <taxon>Flavobacteriaceae</taxon>
        <taxon>Flavivirga</taxon>
    </lineage>
</organism>
<protein>
    <submittedName>
        <fullName evidence="3">Uncharacterized protein</fullName>
    </submittedName>
</protein>
<sequence length="113" mass="13881">MDLNRVSKLSNEQLIKLYKNPNIDNEIKESLLKEIKLRELENLESEISQKEVEFTEIEKFKLLFLPFLYRYHQKIMFKESWSRKRDKQFWNYITKGIILYTFLLLIGLLLRNH</sequence>
<evidence type="ECO:0000313" key="3">
    <source>
        <dbReference type="EMBL" id="MDO5989462.1"/>
    </source>
</evidence>
<comment type="caution">
    <text evidence="3">The sequence shown here is derived from an EMBL/GenBank/DDBJ whole genome shotgun (WGS) entry which is preliminary data.</text>
</comment>
<keyword evidence="1" id="KW-0175">Coiled coil</keyword>
<dbReference type="Proteomes" id="UP001176891">
    <property type="component" value="Unassembled WGS sequence"/>
</dbReference>
<name>A0ABT8X687_9FLAO</name>
<evidence type="ECO:0000313" key="4">
    <source>
        <dbReference type="Proteomes" id="UP001176891"/>
    </source>
</evidence>
<keyword evidence="2" id="KW-1133">Transmembrane helix</keyword>
<keyword evidence="4" id="KW-1185">Reference proteome</keyword>
<dbReference type="RefSeq" id="WP_303284124.1">
    <property type="nucleotide sequence ID" value="NZ_BAABCZ010000008.1"/>
</dbReference>
<feature type="transmembrane region" description="Helical" evidence="2">
    <location>
        <begin position="89"/>
        <end position="110"/>
    </location>
</feature>
<proteinExistence type="predicted"/>